<name>A0A915J3R2_ROMCU</name>
<accession>A0A915J3R2</accession>
<sequence>MNLGPSDEQILSAVQNGRIRPLILDLYAFTDGYKVTIPGKNCVDSVTQPFKYERDYQFLEFIQYGELPYILTDLFERFCPGKLFYYGCMVVHIRKHWLLANGSKIILEKQ</sequence>
<keyword evidence="1" id="KW-1185">Reference proteome</keyword>
<evidence type="ECO:0000313" key="2">
    <source>
        <dbReference type="WBParaSite" id="nRc.2.0.1.t21107-RA"/>
    </source>
</evidence>
<dbReference type="AlphaFoldDB" id="A0A915J3R2"/>
<dbReference type="WBParaSite" id="nRc.2.0.1.t21107-RA">
    <property type="protein sequence ID" value="nRc.2.0.1.t21107-RA"/>
    <property type="gene ID" value="nRc.2.0.1.g21107"/>
</dbReference>
<evidence type="ECO:0000313" key="1">
    <source>
        <dbReference type="Proteomes" id="UP000887565"/>
    </source>
</evidence>
<dbReference type="Proteomes" id="UP000887565">
    <property type="component" value="Unplaced"/>
</dbReference>
<organism evidence="1 2">
    <name type="scientific">Romanomermis culicivorax</name>
    <name type="common">Nematode worm</name>
    <dbReference type="NCBI Taxonomy" id="13658"/>
    <lineage>
        <taxon>Eukaryota</taxon>
        <taxon>Metazoa</taxon>
        <taxon>Ecdysozoa</taxon>
        <taxon>Nematoda</taxon>
        <taxon>Enoplea</taxon>
        <taxon>Dorylaimia</taxon>
        <taxon>Mermithida</taxon>
        <taxon>Mermithoidea</taxon>
        <taxon>Mermithidae</taxon>
        <taxon>Romanomermis</taxon>
    </lineage>
</organism>
<reference evidence="2" key="1">
    <citation type="submission" date="2022-11" db="UniProtKB">
        <authorList>
            <consortium name="WormBaseParasite"/>
        </authorList>
    </citation>
    <scope>IDENTIFICATION</scope>
</reference>
<protein>
    <submittedName>
        <fullName evidence="2">Uncharacterized protein</fullName>
    </submittedName>
</protein>
<proteinExistence type="predicted"/>